<feature type="compositionally biased region" description="Basic and acidic residues" evidence="1">
    <location>
        <begin position="230"/>
        <end position="240"/>
    </location>
</feature>
<sequence length="262" mass="27675">MIFVEGSASPPSPFVHGPYKRDLSALRDSKIRELSKLMDPDKSKQQLAEEVRRLRLQWAERADRAEPETPGAVRAGELVADGTGTLTDNERSLASVGTPVASSTLLAALPPPSVSSVLAPVVAQASSAAGPAGPVAGPSSRDDTSAALLIIRGNGVQELLRSVEHLLSQPDLQSVRGCPEHRVVQGAAASMRPRCSTSQSLSRPEKKPSGSTDSNLGVVQTISSDSSASDDNRRPNEPALRHFNSKKSACDWRTSLPSTSRA</sequence>
<dbReference type="AlphaFoldDB" id="A0A9C6X268"/>
<dbReference type="Proteomes" id="UP000504606">
    <property type="component" value="Unplaced"/>
</dbReference>
<gene>
    <name evidence="3" type="primary">LOC127750342</name>
</gene>
<dbReference type="GeneID" id="127750342"/>
<evidence type="ECO:0000313" key="3">
    <source>
        <dbReference type="RefSeq" id="XP_052127774.1"/>
    </source>
</evidence>
<feature type="compositionally biased region" description="Polar residues" evidence="1">
    <location>
        <begin position="209"/>
        <end position="222"/>
    </location>
</feature>
<feature type="region of interest" description="Disordered" evidence="1">
    <location>
        <begin position="185"/>
        <end position="262"/>
    </location>
</feature>
<feature type="non-terminal residue" evidence="3">
    <location>
        <position position="262"/>
    </location>
</feature>
<dbReference type="RefSeq" id="XP_052127774.1">
    <property type="nucleotide sequence ID" value="XM_052271814.1"/>
</dbReference>
<keyword evidence="2" id="KW-1185">Reference proteome</keyword>
<reference evidence="3" key="1">
    <citation type="submission" date="2025-08" db="UniProtKB">
        <authorList>
            <consortium name="RefSeq"/>
        </authorList>
    </citation>
    <scope>IDENTIFICATION</scope>
    <source>
        <tissue evidence="3">Whole organism</tissue>
    </source>
</reference>
<evidence type="ECO:0000313" key="2">
    <source>
        <dbReference type="Proteomes" id="UP000504606"/>
    </source>
</evidence>
<organism evidence="2 3">
    <name type="scientific">Frankliniella occidentalis</name>
    <name type="common">Western flower thrips</name>
    <name type="synonym">Euthrips occidentalis</name>
    <dbReference type="NCBI Taxonomy" id="133901"/>
    <lineage>
        <taxon>Eukaryota</taxon>
        <taxon>Metazoa</taxon>
        <taxon>Ecdysozoa</taxon>
        <taxon>Arthropoda</taxon>
        <taxon>Hexapoda</taxon>
        <taxon>Insecta</taxon>
        <taxon>Pterygota</taxon>
        <taxon>Neoptera</taxon>
        <taxon>Paraneoptera</taxon>
        <taxon>Thysanoptera</taxon>
        <taxon>Terebrantia</taxon>
        <taxon>Thripoidea</taxon>
        <taxon>Thripidae</taxon>
        <taxon>Frankliniella</taxon>
    </lineage>
</organism>
<accession>A0A9C6X268</accession>
<name>A0A9C6X268_FRAOC</name>
<proteinExistence type="predicted"/>
<protein>
    <submittedName>
        <fullName evidence="3">Uncharacterized protein LOC127750342</fullName>
    </submittedName>
</protein>
<evidence type="ECO:0000256" key="1">
    <source>
        <dbReference type="SAM" id="MobiDB-lite"/>
    </source>
</evidence>
<dbReference type="KEGG" id="foc:127750342"/>